<dbReference type="InterPro" id="IPR021929">
    <property type="entry name" value="R1A-like_N"/>
</dbReference>
<feature type="region of interest" description="Disordered" evidence="1">
    <location>
        <begin position="521"/>
        <end position="549"/>
    </location>
</feature>
<dbReference type="Proteomes" id="UP001652660">
    <property type="component" value="Chromosome 1c"/>
</dbReference>
<proteinExistence type="predicted"/>
<keyword evidence="3" id="KW-1185">Reference proteome</keyword>
<evidence type="ECO:0000313" key="4">
    <source>
        <dbReference type="RefSeq" id="XP_071903255.1"/>
    </source>
</evidence>
<dbReference type="GeneID" id="113741678"/>
<evidence type="ECO:0000256" key="1">
    <source>
        <dbReference type="SAM" id="MobiDB-lite"/>
    </source>
</evidence>
<reference evidence="4" key="2">
    <citation type="submission" date="2025-08" db="UniProtKB">
        <authorList>
            <consortium name="RefSeq"/>
        </authorList>
    </citation>
    <scope>IDENTIFICATION</scope>
    <source>
        <tissue evidence="4">Leaves</tissue>
    </source>
</reference>
<dbReference type="Pfam" id="PF12061">
    <property type="entry name" value="NB-LRR"/>
    <property type="match status" value="1"/>
</dbReference>
<dbReference type="RefSeq" id="XP_071903255.1">
    <property type="nucleotide sequence ID" value="XM_072047154.1"/>
</dbReference>
<dbReference type="Gene3D" id="1.20.5.4130">
    <property type="match status" value="1"/>
</dbReference>
<evidence type="ECO:0000313" key="3">
    <source>
        <dbReference type="Proteomes" id="UP001652660"/>
    </source>
</evidence>
<reference evidence="3" key="1">
    <citation type="journal article" date="2025" name="Foods">
        <title>Unveiling the Microbial Signatures of Arabica Coffee Cherries: Insights into Ripeness Specific Diversity, Functional Traits, and Implications for Quality and Safety.</title>
        <authorList>
            <consortium name="RefSeq"/>
            <person name="Tenea G.N."/>
            <person name="Cifuentes V."/>
            <person name="Reyes P."/>
            <person name="Cevallos-Vallejos M."/>
        </authorList>
    </citation>
    <scope>NUCLEOTIDE SEQUENCE [LARGE SCALE GENOMIC DNA]</scope>
</reference>
<accession>A0ABM4U7J2</accession>
<protein>
    <recommendedName>
        <fullName evidence="2">Late blight resistance protein R1A-like N-terminal domain-containing protein</fullName>
    </recommendedName>
</protein>
<evidence type="ECO:0000259" key="2">
    <source>
        <dbReference type="Pfam" id="PF12061"/>
    </source>
</evidence>
<feature type="compositionally biased region" description="Polar residues" evidence="1">
    <location>
        <begin position="521"/>
        <end position="532"/>
    </location>
</feature>
<feature type="compositionally biased region" description="Basic residues" evidence="1">
    <location>
        <begin position="540"/>
        <end position="549"/>
    </location>
</feature>
<gene>
    <name evidence="4" type="primary">LOC113741678</name>
</gene>
<organism evidence="3 4">
    <name type="scientific">Coffea arabica</name>
    <name type="common">Arabian coffee</name>
    <dbReference type="NCBI Taxonomy" id="13443"/>
    <lineage>
        <taxon>Eukaryota</taxon>
        <taxon>Viridiplantae</taxon>
        <taxon>Streptophyta</taxon>
        <taxon>Embryophyta</taxon>
        <taxon>Tracheophyta</taxon>
        <taxon>Spermatophyta</taxon>
        <taxon>Magnoliopsida</taxon>
        <taxon>eudicotyledons</taxon>
        <taxon>Gunneridae</taxon>
        <taxon>Pentapetalae</taxon>
        <taxon>asterids</taxon>
        <taxon>lamiids</taxon>
        <taxon>Gentianales</taxon>
        <taxon>Rubiaceae</taxon>
        <taxon>Ixoroideae</taxon>
        <taxon>Gardenieae complex</taxon>
        <taxon>Bertiereae - Coffeeae clade</taxon>
        <taxon>Coffeeae</taxon>
        <taxon>Coffea</taxon>
    </lineage>
</organism>
<sequence>MDFKTCICSILDKLQLVMEKRYFCQPHHVLQVHYLTVELRLVKTFVLCSRRLAYSSGVEDSVHGEAYRFYKLLLGSEDGLPPSDLAAAVSGFRETLMDCKHKISEALPRYEARPPGVVKKLCGAVVLSAAHLCYIYYLFLDDGSQAFDELRLKITESVENIKHAYQQVRLACFGVLQSGSSSLIVSTQTDRFIVGNFVSSLLANLFELLLNSPSCFNRSLKHHLKILYEGLQFLSIILQKQQEKYDGLPRRTKDLIGAVVEDAAIVIFSLYQKKIREASTKETDVKLFCLLYKIKLIKAEVEEQHPVDLRFNFPTTSELGFIDLLLQKLKELASSKVDPLAFARDGAGFLKTYLKKTEEDSRRSLKQEVPKGLRLPWLNEMEQHDLQHKLQLQRLKKDISFLRSFLKNYLEQHSRKDNLNLQTMQDGLLFLRSWLENHGEQCNQHKELQALWSRVIEVAYEAEFVFDSLIVGDISFYSLLLFDKITQKVKLLKGEALKIHDKNYVFKSLTAITSCLNCSPTTRSKWSGSNKELSTDHGSKSRPRPRRLGRVVTVSAPTDTIP</sequence>
<name>A0ABM4U7J2_COFAR</name>
<feature type="domain" description="Late blight resistance protein R1A-like N-terminal" evidence="2">
    <location>
        <begin position="148"/>
        <end position="300"/>
    </location>
</feature>